<accession>A0A0W8IJC7</accession>
<feature type="domain" description="Thioredoxin-like fold" evidence="1">
    <location>
        <begin position="6"/>
        <end position="80"/>
    </location>
</feature>
<keyword evidence="3" id="KW-1185">Reference proteome</keyword>
<dbReference type="Pfam" id="PF13192">
    <property type="entry name" value="Thioredoxin_3"/>
    <property type="match status" value="1"/>
</dbReference>
<protein>
    <recommendedName>
        <fullName evidence="1">Thioredoxin-like fold domain-containing protein</fullName>
    </recommendedName>
</protein>
<dbReference type="InterPro" id="IPR036249">
    <property type="entry name" value="Thioredoxin-like_sf"/>
</dbReference>
<dbReference type="InterPro" id="IPR012336">
    <property type="entry name" value="Thioredoxin-like_fold"/>
</dbReference>
<dbReference type="Gene3D" id="3.40.30.10">
    <property type="entry name" value="Glutaredoxin"/>
    <property type="match status" value="1"/>
</dbReference>
<dbReference type="Proteomes" id="UP000054837">
    <property type="component" value="Unassembled WGS sequence"/>
</dbReference>
<evidence type="ECO:0000259" key="1">
    <source>
        <dbReference type="Pfam" id="PF13192"/>
    </source>
</evidence>
<dbReference type="AlphaFoldDB" id="A0A0W8IJC7"/>
<sequence>MPRPVQVAVVENPGCHFCDDAQAVLAGLVSEGHTIEVTSLDARAADGQALMREHRAAMTPLVLVDGSFFSQGRLPRRKLLRLLGA</sequence>
<evidence type="ECO:0000313" key="3">
    <source>
        <dbReference type="Proteomes" id="UP000054837"/>
    </source>
</evidence>
<gene>
    <name evidence="2" type="ORF">AVL62_15825</name>
</gene>
<reference evidence="2 3" key="1">
    <citation type="submission" date="2015-12" db="EMBL/GenBank/DDBJ databases">
        <title>Serinicoccus chungangenesis strain CD08_5 genome sequencing and assembly.</title>
        <authorList>
            <person name="Chander A.M."/>
            <person name="Kaur G."/>
            <person name="Nair G.R."/>
            <person name="Dhawan D.K."/>
            <person name="Kochhar R.K."/>
            <person name="Mayilraj S."/>
            <person name="Bhadada S.K."/>
        </authorList>
    </citation>
    <scope>NUCLEOTIDE SEQUENCE [LARGE SCALE GENOMIC DNA]</scope>
    <source>
        <strain evidence="2 3">CD08_5</strain>
    </source>
</reference>
<evidence type="ECO:0000313" key="2">
    <source>
        <dbReference type="EMBL" id="KUG60010.1"/>
    </source>
</evidence>
<comment type="caution">
    <text evidence="2">The sequence shown here is derived from an EMBL/GenBank/DDBJ whole genome shotgun (WGS) entry which is preliminary data.</text>
</comment>
<proteinExistence type="predicted"/>
<name>A0A0W8IJC7_9MICO</name>
<dbReference type="SUPFAM" id="SSF52833">
    <property type="entry name" value="Thioredoxin-like"/>
    <property type="match status" value="1"/>
</dbReference>
<dbReference type="EMBL" id="LQBL01000001">
    <property type="protein sequence ID" value="KUG60010.1"/>
    <property type="molecule type" value="Genomic_DNA"/>
</dbReference>
<dbReference type="STRING" id="767452.AVL62_15825"/>
<organism evidence="2 3">
    <name type="scientific">Serinicoccus chungangensis</name>
    <dbReference type="NCBI Taxonomy" id="767452"/>
    <lineage>
        <taxon>Bacteria</taxon>
        <taxon>Bacillati</taxon>
        <taxon>Actinomycetota</taxon>
        <taxon>Actinomycetes</taxon>
        <taxon>Micrococcales</taxon>
        <taxon>Ornithinimicrobiaceae</taxon>
        <taxon>Serinicoccus</taxon>
    </lineage>
</organism>